<proteinExistence type="predicted"/>
<organism evidence="1">
    <name type="scientific">Pithovirus LCPAC406</name>
    <dbReference type="NCBI Taxonomy" id="2506599"/>
    <lineage>
        <taxon>Viruses</taxon>
        <taxon>Pithoviruses</taxon>
    </lineage>
</organism>
<evidence type="ECO:0008006" key="2">
    <source>
        <dbReference type="Google" id="ProtNLM"/>
    </source>
</evidence>
<gene>
    <name evidence="1" type="ORF">LCPAC406_02330</name>
</gene>
<dbReference type="EMBL" id="MK500607">
    <property type="protein sequence ID" value="QBK93919.1"/>
    <property type="molecule type" value="Genomic_DNA"/>
</dbReference>
<sequence length="594" mass="67343">MRYIINGTIFNIDPKDLPTGSTLAVIYEGDPHAHEFRINNSGMTSGSIQLIINVINKDTTHLKLLASDINWNDLMYTVNYLNLGISVSVDFIYPLFLTIEDRKEWYKTCKTRQTYICGYSEDPEDESKYVFGGVEEKEEELIRVCYDNDMGSRDSNYDIIGKNIFREFAGSSLPPSVADNILEALSHIPNLFVAGGYALAKFDSKHSHRWSDIDIFAYGDNALEHIKEGVRICMELAKGKATDEHIPVRTRYSITIPINVSRRYEPVIVQFILIKSQSKYQILNRFDIDASCIGFNIAKHLISYALPRFVRAFETRTNVTDPTRQSPTYIKRLTKYAGKGFNIAVPGFQLDKIKLSPNIMKKFVELMADERNKTLKNMNLTGLQGLVTSAFAKSNMTKGCITTLEEISDYGYVTTKNIGFTINRLSTITAPFVLNKGLSVGFVVDDVLNEGSRPFEIKATPHYSGTDNIYTYVPKYPIIELMDDDTQNGMIGSIHQVKTSFYGEYYEAEMEAKPPKRIVSPPRRSFRSLRSLPTVSPVRKSLIISRSSKVSKPIVTRSRIRRSKLRVISKPRSSTITPSTSSRLSRSKFKIIRK</sequence>
<accession>A0A481ZGU2</accession>
<evidence type="ECO:0000313" key="1">
    <source>
        <dbReference type="EMBL" id="QBK93919.1"/>
    </source>
</evidence>
<protein>
    <recommendedName>
        <fullName evidence="2">Ankyrin repeat protein</fullName>
    </recommendedName>
</protein>
<reference evidence="1" key="1">
    <citation type="journal article" date="2019" name="MBio">
        <title>Virus Genomes from Deep Sea Sediments Expand the Ocean Megavirome and Support Independent Origins of Viral Gigantism.</title>
        <authorList>
            <person name="Backstrom D."/>
            <person name="Yutin N."/>
            <person name="Jorgensen S.L."/>
            <person name="Dharamshi J."/>
            <person name="Homa F."/>
            <person name="Zaremba-Niedwiedzka K."/>
            <person name="Spang A."/>
            <person name="Wolf Y.I."/>
            <person name="Koonin E.V."/>
            <person name="Ettema T.J."/>
        </authorList>
    </citation>
    <scope>NUCLEOTIDE SEQUENCE</scope>
</reference>
<name>A0A481ZGU2_9VIRU</name>